<dbReference type="AlphaFoldDB" id="A0A9X0B6H5"/>
<dbReference type="Pfam" id="PF24883">
    <property type="entry name" value="NPHP3_N"/>
    <property type="match status" value="1"/>
</dbReference>
<evidence type="ECO:0000313" key="4">
    <source>
        <dbReference type="Proteomes" id="UP001147782"/>
    </source>
</evidence>
<protein>
    <submittedName>
        <fullName evidence="3">NACHT-domain-containing protein</fullName>
    </submittedName>
</protein>
<reference evidence="3" key="1">
    <citation type="submission" date="2022-11" db="EMBL/GenBank/DDBJ databases">
        <authorList>
            <person name="Petersen C."/>
        </authorList>
    </citation>
    <scope>NUCLEOTIDE SEQUENCE</scope>
    <source>
        <strain evidence="3">IBT 29864</strain>
    </source>
</reference>
<dbReference type="InterPro" id="IPR056884">
    <property type="entry name" value="NPHP3-like_N"/>
</dbReference>
<dbReference type="InterPro" id="IPR027417">
    <property type="entry name" value="P-loop_NTPase"/>
</dbReference>
<evidence type="ECO:0000256" key="1">
    <source>
        <dbReference type="ARBA" id="ARBA00022737"/>
    </source>
</evidence>
<dbReference type="GeneID" id="81433062"/>
<comment type="caution">
    <text evidence="3">The sequence shown here is derived from an EMBL/GenBank/DDBJ whole genome shotgun (WGS) entry which is preliminary data.</text>
</comment>
<reference evidence="3" key="2">
    <citation type="journal article" date="2023" name="IMA Fungus">
        <title>Comparative genomic study of the Penicillium genus elucidates a diverse pangenome and 15 lateral gene transfer events.</title>
        <authorList>
            <person name="Petersen C."/>
            <person name="Sorensen T."/>
            <person name="Nielsen M.R."/>
            <person name="Sondergaard T.E."/>
            <person name="Sorensen J.L."/>
            <person name="Fitzpatrick D.A."/>
            <person name="Frisvad J.C."/>
            <person name="Nielsen K.L."/>
        </authorList>
    </citation>
    <scope>NUCLEOTIDE SEQUENCE</scope>
    <source>
        <strain evidence="3">IBT 29864</strain>
    </source>
</reference>
<dbReference type="Pfam" id="PF22939">
    <property type="entry name" value="WHD_GPIID"/>
    <property type="match status" value="1"/>
</dbReference>
<feature type="domain" description="NACHT" evidence="2">
    <location>
        <begin position="449"/>
        <end position="596"/>
    </location>
</feature>
<dbReference type="PANTHER" id="PTHR10039:SF14">
    <property type="entry name" value="NACHT DOMAIN-CONTAINING PROTEIN"/>
    <property type="match status" value="1"/>
</dbReference>
<dbReference type="InterPro" id="IPR031359">
    <property type="entry name" value="NACHT_N"/>
</dbReference>
<dbReference type="PROSITE" id="PS50837">
    <property type="entry name" value="NACHT"/>
    <property type="match status" value="1"/>
</dbReference>
<accession>A0A9X0B6H5</accession>
<gene>
    <name evidence="3" type="ORF">N7496_000954</name>
</gene>
<dbReference type="Gene3D" id="3.40.50.300">
    <property type="entry name" value="P-loop containing nucleotide triphosphate hydrolases"/>
    <property type="match status" value="1"/>
</dbReference>
<evidence type="ECO:0000313" key="3">
    <source>
        <dbReference type="EMBL" id="KAJ5389886.1"/>
    </source>
</evidence>
<proteinExistence type="predicted"/>
<dbReference type="InterPro" id="IPR054471">
    <property type="entry name" value="GPIID_WHD"/>
</dbReference>
<evidence type="ECO:0000259" key="2">
    <source>
        <dbReference type="PROSITE" id="PS50837"/>
    </source>
</evidence>
<dbReference type="FunFam" id="3.40.50.300:FF:001638">
    <property type="entry name" value="NACHT and WD40 domain protein"/>
    <property type="match status" value="1"/>
</dbReference>
<dbReference type="Pfam" id="PF17100">
    <property type="entry name" value="NACHT_N"/>
    <property type="match status" value="1"/>
</dbReference>
<name>A0A9X0B6H5_9EURO</name>
<dbReference type="Proteomes" id="UP001147782">
    <property type="component" value="Unassembled WGS sequence"/>
</dbReference>
<dbReference type="PANTHER" id="PTHR10039">
    <property type="entry name" value="AMELOGENIN"/>
    <property type="match status" value="1"/>
</dbReference>
<dbReference type="EMBL" id="JAPZBS010000001">
    <property type="protein sequence ID" value="KAJ5389886.1"/>
    <property type="molecule type" value="Genomic_DNA"/>
</dbReference>
<dbReference type="SUPFAM" id="SSF52540">
    <property type="entry name" value="P-loop containing nucleoside triphosphate hydrolases"/>
    <property type="match status" value="1"/>
</dbReference>
<keyword evidence="4" id="KW-1185">Reference proteome</keyword>
<dbReference type="RefSeq" id="XP_056560614.1">
    <property type="nucleotide sequence ID" value="XM_056693885.1"/>
</dbReference>
<keyword evidence="1" id="KW-0677">Repeat</keyword>
<organism evidence="3 4">
    <name type="scientific">Penicillium cataractarum</name>
    <dbReference type="NCBI Taxonomy" id="2100454"/>
    <lineage>
        <taxon>Eukaryota</taxon>
        <taxon>Fungi</taxon>
        <taxon>Dikarya</taxon>
        <taxon>Ascomycota</taxon>
        <taxon>Pezizomycotina</taxon>
        <taxon>Eurotiomycetes</taxon>
        <taxon>Eurotiomycetidae</taxon>
        <taxon>Eurotiales</taxon>
        <taxon>Aspergillaceae</taxon>
        <taxon>Penicillium</taxon>
    </lineage>
</organism>
<sequence>MGGLKSRLKRFVGGTSAEHKTSSIIGNGDTTGSFVIENNKENDTTKLDITDKVVQLSLADTSSSSPGPTENSGAENTQVAIHSPAQGSVSLWDIAYDSLREDRRDLIVAYEDILSRAFMTGRPQQTSNQLIKLADDEYKVEKDAPSIADANHLENQIPQHDAIARREMLKKITELGLKHMKDKEVTVTVFGLDIGLKDTLVSVAGAVEWAEDYVKAAVKDLPYASVVMAGVSLILPLLKNPVAIEAANREGFTYITSQMRCYVEMESLRLPADMAAGLKSSLTDGVTGLYKLIIEFQVESVIRFYRSRTKNYFRDTVNYDDWSQKLSQIKETETSLDKLFERVISGESLQQLKNLAREAKDSRKSLDDMLRKFDELIDISRDQKTIMEKNEQRLSHEDNRRCQEALQATDPVLDKERILLKKDRLLRDSYCWVLENNEFQEWRNDVAGQLLWLTGDPGKGKTMLICGIIDELSKPHETAQDGNICYFFCQATDDRINSAVAVLRGLIYMLVREQPLLMKHLRESCNDKSARHFEGPNAWVALSKVFIDMLEDSELQNTYLIVDALDECRADLDLLLQFMVEKSSAYSKVKWITSSRNWPNIEKGLKSTQKRRLCIELNEESVSGAVDSYIQSKINWLAQRNEYDEETREAVQQYLLANANGTFLWVALVCKELANISGWEAEELLTVFPPGLDDLYERMLGQIRSSRHATLCRSILAVILFVHRPITLDELTSLVEMPPRVSGNLKALEEIVGLCGSFLTLQKHTVSFVHQSAKDFLLDKASADIFPDGDEDLHYKIFLRSLQTMANTLRRDIYALGTPGYCIEELSQPDPDPLAPARYACVFWVDHLQDCGPKKRAKDDLHEGGIVDRFLKRDFLHWLESLCLLEALPEGVVSMLSLEALVQVSARRLS</sequence>
<dbReference type="InterPro" id="IPR007111">
    <property type="entry name" value="NACHT_NTPase"/>
</dbReference>
<dbReference type="OrthoDB" id="538223at2759"/>